<dbReference type="KEGG" id="abo:ABO_0790"/>
<feature type="signal peptide" evidence="1">
    <location>
        <begin position="1"/>
        <end position="27"/>
    </location>
</feature>
<dbReference type="Proteomes" id="UP000008871">
    <property type="component" value="Chromosome"/>
</dbReference>
<feature type="chain" id="PRO_5004178960" evidence="1">
    <location>
        <begin position="28"/>
        <end position="94"/>
    </location>
</feature>
<dbReference type="HOGENOM" id="CLU_2406805_0_0_6"/>
<proteinExistence type="predicted"/>
<protein>
    <submittedName>
        <fullName evidence="2">Uncharacterized protein</fullName>
    </submittedName>
</protein>
<dbReference type="EMBL" id="AM286690">
    <property type="protein sequence ID" value="CAL16238.1"/>
    <property type="molecule type" value="Genomic_DNA"/>
</dbReference>
<dbReference type="AlphaFoldDB" id="Q0VRG0"/>
<keyword evidence="3" id="KW-1185">Reference proteome</keyword>
<organism evidence="2 3">
    <name type="scientific">Alcanivorax borkumensis (strain ATCC 700651 / DSM 11573 / NCIMB 13689 / SK2)</name>
    <dbReference type="NCBI Taxonomy" id="393595"/>
    <lineage>
        <taxon>Bacteria</taxon>
        <taxon>Pseudomonadati</taxon>
        <taxon>Pseudomonadota</taxon>
        <taxon>Gammaproteobacteria</taxon>
        <taxon>Oceanospirillales</taxon>
        <taxon>Alcanivoracaceae</taxon>
        <taxon>Alcanivorax</taxon>
    </lineage>
</organism>
<sequence length="94" mass="10243">MNMMTEDATARLFLAGLLLILMAQANATDLSFFNETPTGNKADITQQGRSAATLQREELSLSASCQQKDFANQADIIQLSWENLAVVSRYGTGI</sequence>
<reference evidence="2 3" key="1">
    <citation type="journal article" date="2006" name="Nat. Biotechnol.">
        <title>Genome sequence of the ubiquitous hydrocarbon-degrading marine bacterium Alcanivorax borkumensis.</title>
        <authorList>
            <person name="Schneiker S."/>
            <person name="Martins dos Santos V.A.P."/>
            <person name="Bartels D."/>
            <person name="Bekel T."/>
            <person name="Brecht M."/>
            <person name="Buhrmester J."/>
            <person name="Chernikova T.N."/>
            <person name="Denaro R."/>
            <person name="Ferrer M."/>
            <person name="Gertler C."/>
            <person name="Goesmann A."/>
            <person name="Golyshina O.V."/>
            <person name="Kaminski F."/>
            <person name="Khachane A.N."/>
            <person name="Lang S."/>
            <person name="Linke B."/>
            <person name="McHardy A.C."/>
            <person name="Meyer F."/>
            <person name="Nechitaylo T."/>
            <person name="Puehler A."/>
            <person name="Regenhardt D."/>
            <person name="Rupp O."/>
            <person name="Sabirova J.S."/>
            <person name="Selbitschka W."/>
            <person name="Yakimov M.M."/>
            <person name="Timmis K.N."/>
            <person name="Vorhoelter F.-J."/>
            <person name="Weidner S."/>
            <person name="Kaiser O."/>
            <person name="Golyshin P.N."/>
        </authorList>
    </citation>
    <scope>NUCLEOTIDE SEQUENCE [LARGE SCALE GENOMIC DNA]</scope>
    <source>
        <strain evidence="3">ATCC 700651 / DSM 11573 / NCIMB 13689 / SK2</strain>
    </source>
</reference>
<evidence type="ECO:0000256" key="1">
    <source>
        <dbReference type="SAM" id="SignalP"/>
    </source>
</evidence>
<keyword evidence="1" id="KW-0732">Signal</keyword>
<name>Q0VRG0_ALCBS</name>
<evidence type="ECO:0000313" key="3">
    <source>
        <dbReference type="Proteomes" id="UP000008871"/>
    </source>
</evidence>
<gene>
    <name evidence="2" type="ordered locus">ABO_0790</name>
</gene>
<accession>Q0VRG0</accession>
<evidence type="ECO:0000313" key="2">
    <source>
        <dbReference type="EMBL" id="CAL16238.1"/>
    </source>
</evidence>